<protein>
    <submittedName>
        <fullName evidence="2">Uncharacterized protein</fullName>
    </submittedName>
</protein>
<proteinExistence type="predicted"/>
<evidence type="ECO:0000313" key="2">
    <source>
        <dbReference type="EMBL" id="MBK7274877.1"/>
    </source>
</evidence>
<gene>
    <name evidence="2" type="ORF">IPI13_17630</name>
</gene>
<sequence length="216" mass="24411">MSTDTLTRQMHESRARRLVDAETRAAAAEAIRKDLEERLADAEARASLAEDRARDIDIPGILPDRIYTVGTEIPSGENGVMAVIDISYGTVYVRHSTVNDLWRKMEPGLDSIIREGADFLGDGGPWLPIGQEDAGGLIRAVAAYDLVERALWNLEYEVERPESPWRREVNHRNVAEWATARIRHADEALRRSQVRVRELEDELANWRSSGWLRAGL</sequence>
<dbReference type="Proteomes" id="UP000726105">
    <property type="component" value="Unassembled WGS sequence"/>
</dbReference>
<feature type="coiled-coil region" evidence="1">
    <location>
        <begin position="18"/>
        <end position="52"/>
    </location>
</feature>
<keyword evidence="1" id="KW-0175">Coiled coil</keyword>
<dbReference type="AlphaFoldDB" id="A0A935IN03"/>
<evidence type="ECO:0000313" key="3">
    <source>
        <dbReference type="Proteomes" id="UP000726105"/>
    </source>
</evidence>
<evidence type="ECO:0000256" key="1">
    <source>
        <dbReference type="SAM" id="Coils"/>
    </source>
</evidence>
<feature type="coiled-coil region" evidence="1">
    <location>
        <begin position="182"/>
        <end position="209"/>
    </location>
</feature>
<comment type="caution">
    <text evidence="2">The sequence shown here is derived from an EMBL/GenBank/DDBJ whole genome shotgun (WGS) entry which is preliminary data.</text>
</comment>
<reference evidence="2 3" key="1">
    <citation type="submission" date="2020-10" db="EMBL/GenBank/DDBJ databases">
        <title>Connecting structure to function with the recovery of over 1000 high-quality activated sludge metagenome-assembled genomes encoding full-length rRNA genes using long-read sequencing.</title>
        <authorList>
            <person name="Singleton C.M."/>
            <person name="Petriglieri F."/>
            <person name="Kristensen J.M."/>
            <person name="Kirkegaard R.H."/>
            <person name="Michaelsen T.Y."/>
            <person name="Andersen M.H."/>
            <person name="Karst S.M."/>
            <person name="Dueholm M.S."/>
            <person name="Nielsen P.H."/>
            <person name="Albertsen M."/>
        </authorList>
    </citation>
    <scope>NUCLEOTIDE SEQUENCE [LARGE SCALE GENOMIC DNA]</scope>
    <source>
        <strain evidence="2">Ega_18-Q3-R5-49_MAXAC.001</strain>
    </source>
</reference>
<name>A0A935IN03_9MICO</name>
<accession>A0A935IN03</accession>
<organism evidence="2 3">
    <name type="scientific">Candidatus Phosphoribacter hodrii</name>
    <dbReference type="NCBI Taxonomy" id="2953743"/>
    <lineage>
        <taxon>Bacteria</taxon>
        <taxon>Bacillati</taxon>
        <taxon>Actinomycetota</taxon>
        <taxon>Actinomycetes</taxon>
        <taxon>Micrococcales</taxon>
        <taxon>Dermatophilaceae</taxon>
        <taxon>Candidatus Phosphoribacter</taxon>
    </lineage>
</organism>
<dbReference type="EMBL" id="JADJIB010000016">
    <property type="protein sequence ID" value="MBK7274877.1"/>
    <property type="molecule type" value="Genomic_DNA"/>
</dbReference>